<keyword evidence="4" id="KW-1185">Reference proteome</keyword>
<sequence>MITTLTNIQPQTAAADDSIGNLLMRAGKISVPDVAKIIALQQSDSLRFGEAAIKLGLVTDDDIRRILADQFDFTYLLPGEGGYSSELVCAYRPFTQPAEKIRVLRNQLMSRWFSHGKKTLSILGANSGAGASYVAANLAVTYAQLGQRTLLIDANLHNPRQHEIFNLNNHAGLTSLLAGRGDLTSIVKMDALAGLSVLPSGALPPNPAELIARGLNAKLLNELSQHFDTILFDTPAFNIHAESASLAIISEASIIVARQDSTRHRDLELIRNTLNGTSAHLIGTVFNEA</sequence>
<dbReference type="NCBIfam" id="TIGR01007">
    <property type="entry name" value="eps_fam"/>
    <property type="match status" value="1"/>
</dbReference>
<name>A0A809RZ88_9PROT</name>
<accession>A0A809RZ88</accession>
<evidence type="ECO:0000256" key="1">
    <source>
        <dbReference type="ARBA" id="ARBA00022741"/>
    </source>
</evidence>
<dbReference type="Proteomes" id="UP000463939">
    <property type="component" value="Chromosome"/>
</dbReference>
<evidence type="ECO:0000256" key="2">
    <source>
        <dbReference type="ARBA" id="ARBA00022840"/>
    </source>
</evidence>
<dbReference type="InterPro" id="IPR050445">
    <property type="entry name" value="Bact_polysacc_biosynth/exp"/>
</dbReference>
<gene>
    <name evidence="3" type="ORF">SFSGTM_02360</name>
</gene>
<dbReference type="Pfam" id="PF06564">
    <property type="entry name" value="CBP_BcsQ"/>
    <property type="match status" value="1"/>
</dbReference>
<dbReference type="GO" id="GO:0004713">
    <property type="term" value="F:protein tyrosine kinase activity"/>
    <property type="evidence" value="ECO:0007669"/>
    <property type="project" value="TreeGrafter"/>
</dbReference>
<proteinExistence type="predicted"/>
<dbReference type="AlphaFoldDB" id="A0A809RZ88"/>
<evidence type="ECO:0000313" key="4">
    <source>
        <dbReference type="Proteomes" id="UP000463939"/>
    </source>
</evidence>
<dbReference type="GO" id="GO:0005524">
    <property type="term" value="F:ATP binding"/>
    <property type="evidence" value="ECO:0007669"/>
    <property type="project" value="UniProtKB-KW"/>
</dbReference>
<dbReference type="PANTHER" id="PTHR32309:SF13">
    <property type="entry name" value="FERRIC ENTEROBACTIN TRANSPORT PROTEIN FEPE"/>
    <property type="match status" value="1"/>
</dbReference>
<dbReference type="PANTHER" id="PTHR32309">
    <property type="entry name" value="TYROSINE-PROTEIN KINASE"/>
    <property type="match status" value="1"/>
</dbReference>
<dbReference type="CDD" id="cd05387">
    <property type="entry name" value="BY-kinase"/>
    <property type="match status" value="1"/>
</dbReference>
<dbReference type="InterPro" id="IPR005702">
    <property type="entry name" value="Wzc-like_C"/>
</dbReference>
<dbReference type="GO" id="GO:0005886">
    <property type="term" value="C:plasma membrane"/>
    <property type="evidence" value="ECO:0007669"/>
    <property type="project" value="TreeGrafter"/>
</dbReference>
<organism evidence="3 4">
    <name type="scientific">Sulfuriferula nivalis</name>
    <dbReference type="NCBI Taxonomy" id="2675298"/>
    <lineage>
        <taxon>Bacteria</taxon>
        <taxon>Pseudomonadati</taxon>
        <taxon>Pseudomonadota</taxon>
        <taxon>Betaproteobacteria</taxon>
        <taxon>Nitrosomonadales</taxon>
        <taxon>Sulfuricellaceae</taxon>
        <taxon>Sulfuriferula</taxon>
    </lineage>
</organism>
<dbReference type="InterPro" id="IPR027417">
    <property type="entry name" value="P-loop_NTPase"/>
</dbReference>
<protein>
    <recommendedName>
        <fullName evidence="5">Chain length determinant protein tyrosine kinase EpsG</fullName>
    </recommendedName>
</protein>
<dbReference type="EMBL" id="AP021881">
    <property type="protein sequence ID" value="BBO99527.1"/>
    <property type="molecule type" value="Genomic_DNA"/>
</dbReference>
<dbReference type="Gene3D" id="3.40.50.300">
    <property type="entry name" value="P-loop containing nucleotide triphosphate hydrolases"/>
    <property type="match status" value="1"/>
</dbReference>
<reference evidence="4" key="1">
    <citation type="submission" date="2019-11" db="EMBL/GenBank/DDBJ databases">
        <title>Isolation and characterization of a novel species in the genus Sulfuriferula.</title>
        <authorList>
            <person name="Mochizuki J."/>
            <person name="Kojima H."/>
            <person name="Fukui M."/>
        </authorList>
    </citation>
    <scope>NUCLEOTIDE SEQUENCE [LARGE SCALE GENOMIC DNA]</scope>
    <source>
        <strain evidence="4">SGTM</strain>
    </source>
</reference>
<dbReference type="KEGG" id="sniv:SFSGTM_02360"/>
<dbReference type="RefSeq" id="WP_162083567.1">
    <property type="nucleotide sequence ID" value="NZ_AP021881.1"/>
</dbReference>
<dbReference type="SUPFAM" id="SSF52540">
    <property type="entry name" value="P-loop containing nucleoside triphosphate hydrolases"/>
    <property type="match status" value="1"/>
</dbReference>
<keyword evidence="1" id="KW-0547">Nucleotide-binding</keyword>
<keyword evidence="2" id="KW-0067">ATP-binding</keyword>
<dbReference type="SUPFAM" id="SSF160246">
    <property type="entry name" value="EspE N-terminal domain-like"/>
    <property type="match status" value="1"/>
</dbReference>
<dbReference type="InterPro" id="IPR017746">
    <property type="entry name" value="Cellulose_synthase_operon_BcsQ"/>
</dbReference>
<evidence type="ECO:0008006" key="5">
    <source>
        <dbReference type="Google" id="ProtNLM"/>
    </source>
</evidence>
<evidence type="ECO:0000313" key="3">
    <source>
        <dbReference type="EMBL" id="BBO99527.1"/>
    </source>
</evidence>
<dbReference type="InterPro" id="IPR037257">
    <property type="entry name" value="T2SS_E_N_sf"/>
</dbReference>